<dbReference type="Proteomes" id="UP000539313">
    <property type="component" value="Unassembled WGS sequence"/>
</dbReference>
<evidence type="ECO:0000256" key="15">
    <source>
        <dbReference type="ARBA" id="ARBA00048493"/>
    </source>
</evidence>
<evidence type="ECO:0000313" key="18">
    <source>
        <dbReference type="EMBL" id="MBA9005507.1"/>
    </source>
</evidence>
<keyword evidence="6 18" id="KW-0548">Nucleotidyltransferase</keyword>
<evidence type="ECO:0000259" key="17">
    <source>
        <dbReference type="Pfam" id="PF12804"/>
    </source>
</evidence>
<evidence type="ECO:0000256" key="4">
    <source>
        <dbReference type="ARBA" id="ARBA00022490"/>
    </source>
</evidence>
<evidence type="ECO:0000256" key="8">
    <source>
        <dbReference type="ARBA" id="ARBA00022842"/>
    </source>
</evidence>
<evidence type="ECO:0000256" key="9">
    <source>
        <dbReference type="ARBA" id="ARBA00022960"/>
    </source>
</evidence>
<reference evidence="18 19" key="1">
    <citation type="submission" date="2020-08" db="EMBL/GenBank/DDBJ databases">
        <title>Sequencing the genomes of 1000 actinobacteria strains.</title>
        <authorList>
            <person name="Klenk H.-P."/>
        </authorList>
    </citation>
    <scope>NUCLEOTIDE SEQUENCE [LARGE SCALE GENOMIC DNA]</scope>
    <source>
        <strain evidence="18 19">DSM 45823</strain>
    </source>
</reference>
<dbReference type="EC" id="2.3.1.157" evidence="18"/>
<dbReference type="RefSeq" id="WP_182706681.1">
    <property type="nucleotide sequence ID" value="NZ_JACJII010000001.1"/>
</dbReference>
<dbReference type="EMBL" id="JACJII010000001">
    <property type="protein sequence ID" value="MBA9005507.1"/>
    <property type="molecule type" value="Genomic_DNA"/>
</dbReference>
<dbReference type="Pfam" id="PF12804">
    <property type="entry name" value="NTP_transf_3"/>
    <property type="match status" value="1"/>
</dbReference>
<evidence type="ECO:0000256" key="3">
    <source>
        <dbReference type="ARBA" id="ARBA00007947"/>
    </source>
</evidence>
<keyword evidence="4" id="KW-0963">Cytoplasm</keyword>
<keyword evidence="7" id="KW-0479">Metal-binding</keyword>
<keyword evidence="9" id="KW-0133">Cell shape</keyword>
<dbReference type="Gene3D" id="3.90.550.10">
    <property type="entry name" value="Spore Coat Polysaccharide Biosynthesis Protein SpsA, Chain A"/>
    <property type="match status" value="1"/>
</dbReference>
<dbReference type="EC" id="2.7.7.23" evidence="18"/>
<evidence type="ECO:0000256" key="11">
    <source>
        <dbReference type="ARBA" id="ARBA00023268"/>
    </source>
</evidence>
<comment type="catalytic activity">
    <reaction evidence="14">
        <text>alpha-D-glucosamine 1-phosphate + acetyl-CoA = N-acetyl-alpha-D-glucosamine 1-phosphate + CoA + H(+)</text>
        <dbReference type="Rhea" id="RHEA:13725"/>
        <dbReference type="ChEBI" id="CHEBI:15378"/>
        <dbReference type="ChEBI" id="CHEBI:57287"/>
        <dbReference type="ChEBI" id="CHEBI:57288"/>
        <dbReference type="ChEBI" id="CHEBI:57776"/>
        <dbReference type="ChEBI" id="CHEBI:58516"/>
        <dbReference type="EC" id="2.3.1.157"/>
    </reaction>
</comment>
<keyword evidence="8" id="KW-0460">Magnesium</keyword>
<comment type="cofactor">
    <cofactor evidence="1">
        <name>Mg(2+)</name>
        <dbReference type="ChEBI" id="CHEBI:18420"/>
    </cofactor>
</comment>
<evidence type="ECO:0000256" key="14">
    <source>
        <dbReference type="ARBA" id="ARBA00048247"/>
    </source>
</evidence>
<proteinExistence type="inferred from homology"/>
<comment type="catalytic activity">
    <reaction evidence="15">
        <text>N-acetyl-alpha-D-glucosamine 1-phosphate + UTP + H(+) = UDP-N-acetyl-alpha-D-glucosamine + diphosphate</text>
        <dbReference type="Rhea" id="RHEA:13509"/>
        <dbReference type="ChEBI" id="CHEBI:15378"/>
        <dbReference type="ChEBI" id="CHEBI:33019"/>
        <dbReference type="ChEBI" id="CHEBI:46398"/>
        <dbReference type="ChEBI" id="CHEBI:57705"/>
        <dbReference type="ChEBI" id="CHEBI:57776"/>
        <dbReference type="EC" id="2.7.7.23"/>
    </reaction>
</comment>
<name>A0A7W3RA61_9ACTN</name>
<dbReference type="GO" id="GO:0008360">
    <property type="term" value="P:regulation of cell shape"/>
    <property type="evidence" value="ECO:0007669"/>
    <property type="project" value="UniProtKB-KW"/>
</dbReference>
<keyword evidence="5 18" id="KW-0808">Transferase</keyword>
<comment type="similarity">
    <text evidence="3">In the N-terminal section; belongs to the N-acetylglucosamine-1-phosphate uridyltransferase family.</text>
</comment>
<organism evidence="18 19">
    <name type="scientific">Thermomonospora cellulosilytica</name>
    <dbReference type="NCBI Taxonomy" id="1411118"/>
    <lineage>
        <taxon>Bacteria</taxon>
        <taxon>Bacillati</taxon>
        <taxon>Actinomycetota</taxon>
        <taxon>Actinomycetes</taxon>
        <taxon>Streptosporangiales</taxon>
        <taxon>Thermomonosporaceae</taxon>
        <taxon>Thermomonospora</taxon>
    </lineage>
</organism>
<dbReference type="SUPFAM" id="SSF51161">
    <property type="entry name" value="Trimeric LpxA-like enzymes"/>
    <property type="match status" value="1"/>
</dbReference>
<keyword evidence="13" id="KW-0961">Cell wall biogenesis/degradation</keyword>
<accession>A0A7W3RA61</accession>
<comment type="similarity">
    <text evidence="2">In the C-terminal section; belongs to the transferase hexapeptide repeat family.</text>
</comment>
<dbReference type="InterPro" id="IPR050065">
    <property type="entry name" value="GlmU-like"/>
</dbReference>
<dbReference type="GO" id="GO:0003977">
    <property type="term" value="F:UDP-N-acetylglucosamine diphosphorylase activity"/>
    <property type="evidence" value="ECO:0007669"/>
    <property type="project" value="UniProtKB-EC"/>
</dbReference>
<comment type="caution">
    <text evidence="18">The sequence shown here is derived from an EMBL/GenBank/DDBJ whole genome shotgun (WGS) entry which is preliminary data.</text>
</comment>
<dbReference type="PANTHER" id="PTHR43584">
    <property type="entry name" value="NUCLEOTIDYL TRANSFERASE"/>
    <property type="match status" value="1"/>
</dbReference>
<dbReference type="GO" id="GO:0071555">
    <property type="term" value="P:cell wall organization"/>
    <property type="evidence" value="ECO:0007669"/>
    <property type="project" value="UniProtKB-KW"/>
</dbReference>
<dbReference type="GO" id="GO:0046872">
    <property type="term" value="F:metal ion binding"/>
    <property type="evidence" value="ECO:0007669"/>
    <property type="project" value="UniProtKB-KW"/>
</dbReference>
<keyword evidence="19" id="KW-1185">Reference proteome</keyword>
<comment type="function">
    <text evidence="16">Catalyzes the last two sequential reactions in the de novo biosynthetic pathway for UDP-N-acetylglucosamine (UDP-GlcNAc). The C-terminal domain catalyzes the transfer of acetyl group from acetyl coenzyme A to glucosamine-1-phosphate (GlcN-1-P) to produce N-acetylglucosamine-1-phosphate (GlcNAc-1-P), which is converted into UDP-GlcNAc by the transfer of uridine 5-monophosphate (from uridine 5-triphosphate), a reaction catalyzed by the N-terminal domain.</text>
</comment>
<sequence>MSRPSSTRTVLFCPEPARGGPGPLIGLAGRSMVGHVLQAAGAGATHLTVVGADDEVAGHLEQTPGLKAPDRRAGRIVEALADDAGAMITVVVRSDTPLLTPPTVARLVEPVRTGGYTAACLGPAWAFRSAELSKALDGGVRDSADLDEVMADVVDALETSGHPIATVSAPDDDLLQVTDQIVLARARAIMRDRLLRRWMAEGVTVVDPATTWIDADVVLTSGVTLLRNTELAAGTTVGAGCVIGPDTTLVGTRVGSGTRIRSSTCEYVRIGPDNNVGPYSYLRGNTTSGRGVIMGSHVHIKAATIGAGSSVPHFAYLGDITIGERSNISGFSGTVNFDGRQTHRTTVGDDVMIGAGTILVAPIEVGGGAYTAAGSLLTRDVPAGALALTRIRQEHIEGWVESTMPDSPAAQTVRRLRLEHDGHDED</sequence>
<evidence type="ECO:0000256" key="7">
    <source>
        <dbReference type="ARBA" id="ARBA00022723"/>
    </source>
</evidence>
<dbReference type="InterPro" id="IPR011004">
    <property type="entry name" value="Trimer_LpxA-like_sf"/>
</dbReference>
<evidence type="ECO:0000256" key="16">
    <source>
        <dbReference type="ARBA" id="ARBA00049628"/>
    </source>
</evidence>
<dbReference type="AlphaFoldDB" id="A0A7W3RA61"/>
<dbReference type="InterPro" id="IPR025877">
    <property type="entry name" value="MobA-like_NTP_Trfase"/>
</dbReference>
<dbReference type="SUPFAM" id="SSF53448">
    <property type="entry name" value="Nucleotide-diphospho-sugar transferases"/>
    <property type="match status" value="1"/>
</dbReference>
<gene>
    <name evidence="18" type="ORF">HNR21_004389</name>
</gene>
<evidence type="ECO:0000256" key="10">
    <source>
        <dbReference type="ARBA" id="ARBA00022984"/>
    </source>
</evidence>
<protein>
    <submittedName>
        <fullName evidence="18">Bifunctional UDP-N-acetylglucosamine pyrophosphorylase/glucosamine-1-phosphate N-acetyltransferase</fullName>
        <ecNumber evidence="18">2.3.1.157</ecNumber>
        <ecNumber evidence="18">2.7.7.23</ecNumber>
    </submittedName>
</protein>
<feature type="domain" description="MobA-like NTP transferase" evidence="17">
    <location>
        <begin position="21"/>
        <end position="161"/>
    </location>
</feature>
<evidence type="ECO:0000256" key="12">
    <source>
        <dbReference type="ARBA" id="ARBA00023315"/>
    </source>
</evidence>
<evidence type="ECO:0000256" key="13">
    <source>
        <dbReference type="ARBA" id="ARBA00023316"/>
    </source>
</evidence>
<keyword evidence="11" id="KW-0511">Multifunctional enzyme</keyword>
<dbReference type="Gene3D" id="2.160.10.10">
    <property type="entry name" value="Hexapeptide repeat proteins"/>
    <property type="match status" value="1"/>
</dbReference>
<dbReference type="GO" id="GO:0009252">
    <property type="term" value="P:peptidoglycan biosynthetic process"/>
    <property type="evidence" value="ECO:0007669"/>
    <property type="project" value="UniProtKB-KW"/>
</dbReference>
<dbReference type="GO" id="GO:0019134">
    <property type="term" value="F:glucosamine-1-phosphate N-acetyltransferase activity"/>
    <property type="evidence" value="ECO:0007669"/>
    <property type="project" value="UniProtKB-EC"/>
</dbReference>
<evidence type="ECO:0000256" key="2">
    <source>
        <dbReference type="ARBA" id="ARBA00007707"/>
    </source>
</evidence>
<evidence type="ECO:0000256" key="5">
    <source>
        <dbReference type="ARBA" id="ARBA00022679"/>
    </source>
</evidence>
<keyword evidence="10" id="KW-0573">Peptidoglycan synthesis</keyword>
<evidence type="ECO:0000256" key="1">
    <source>
        <dbReference type="ARBA" id="ARBA00001946"/>
    </source>
</evidence>
<evidence type="ECO:0000256" key="6">
    <source>
        <dbReference type="ARBA" id="ARBA00022695"/>
    </source>
</evidence>
<evidence type="ECO:0000313" key="19">
    <source>
        <dbReference type="Proteomes" id="UP000539313"/>
    </source>
</evidence>
<dbReference type="PANTHER" id="PTHR43584:SF3">
    <property type="entry name" value="BIFUNCTIONAL PROTEIN GLMU"/>
    <property type="match status" value="1"/>
</dbReference>
<keyword evidence="12 18" id="KW-0012">Acyltransferase</keyword>
<dbReference type="InterPro" id="IPR029044">
    <property type="entry name" value="Nucleotide-diphossugar_trans"/>
</dbReference>